<dbReference type="EMBL" id="JABBWM010000030">
    <property type="protein sequence ID" value="KAG2107682.1"/>
    <property type="molecule type" value="Genomic_DNA"/>
</dbReference>
<feature type="region of interest" description="Disordered" evidence="10">
    <location>
        <begin position="331"/>
        <end position="372"/>
    </location>
</feature>
<dbReference type="PANTHER" id="PTHR46485">
    <property type="entry name" value="LIM DOMAIN KINASE 1"/>
    <property type="match status" value="1"/>
</dbReference>
<dbReference type="Gene3D" id="3.30.60.20">
    <property type="match status" value="1"/>
</dbReference>
<dbReference type="GO" id="GO:0005524">
    <property type="term" value="F:ATP binding"/>
    <property type="evidence" value="ECO:0007669"/>
    <property type="project" value="UniProtKB-UniRule"/>
</dbReference>
<dbReference type="CDD" id="cd13999">
    <property type="entry name" value="STKc_MAP3K-like"/>
    <property type="match status" value="1"/>
</dbReference>
<dbReference type="Pfam" id="PF00069">
    <property type="entry name" value="Pkinase"/>
    <property type="match status" value="1"/>
</dbReference>
<dbReference type="InterPro" id="IPR008271">
    <property type="entry name" value="Ser/Thr_kinase_AS"/>
</dbReference>
<dbReference type="Gene3D" id="3.30.200.20">
    <property type="entry name" value="Phosphorylase Kinase, domain 1"/>
    <property type="match status" value="1"/>
</dbReference>
<keyword evidence="8 9" id="KW-0067">ATP-binding</keyword>
<feature type="compositionally biased region" description="Low complexity" evidence="10">
    <location>
        <begin position="419"/>
        <end position="432"/>
    </location>
</feature>
<dbReference type="InterPro" id="IPR011009">
    <property type="entry name" value="Kinase-like_dom_sf"/>
</dbReference>
<organism evidence="12 13">
    <name type="scientific">Suillus discolor</name>
    <dbReference type="NCBI Taxonomy" id="1912936"/>
    <lineage>
        <taxon>Eukaryota</taxon>
        <taxon>Fungi</taxon>
        <taxon>Dikarya</taxon>
        <taxon>Basidiomycota</taxon>
        <taxon>Agaricomycotina</taxon>
        <taxon>Agaricomycetes</taxon>
        <taxon>Agaricomycetidae</taxon>
        <taxon>Boletales</taxon>
        <taxon>Suillineae</taxon>
        <taxon>Suillaceae</taxon>
        <taxon>Suillus</taxon>
    </lineage>
</organism>
<evidence type="ECO:0000256" key="8">
    <source>
        <dbReference type="ARBA" id="ARBA00022840"/>
    </source>
</evidence>
<evidence type="ECO:0000259" key="11">
    <source>
        <dbReference type="PROSITE" id="PS50011"/>
    </source>
</evidence>
<keyword evidence="7" id="KW-0862">Zinc</keyword>
<comment type="similarity">
    <text evidence="1">Belongs to the protein kinase superfamily. TKL Ser/Thr protein kinase family.</text>
</comment>
<evidence type="ECO:0000256" key="3">
    <source>
        <dbReference type="ARBA" id="ARBA00022679"/>
    </source>
</evidence>
<dbReference type="AlphaFoldDB" id="A0A9P7F6P4"/>
<dbReference type="GO" id="GO:0046872">
    <property type="term" value="F:metal ion binding"/>
    <property type="evidence" value="ECO:0007669"/>
    <property type="project" value="UniProtKB-KW"/>
</dbReference>
<reference evidence="12" key="1">
    <citation type="journal article" date="2020" name="New Phytol.">
        <title>Comparative genomics reveals dynamic genome evolution in host specialist ectomycorrhizal fungi.</title>
        <authorList>
            <person name="Lofgren L.A."/>
            <person name="Nguyen N.H."/>
            <person name="Vilgalys R."/>
            <person name="Ruytinx J."/>
            <person name="Liao H.L."/>
            <person name="Branco S."/>
            <person name="Kuo A."/>
            <person name="LaButti K."/>
            <person name="Lipzen A."/>
            <person name="Andreopoulos W."/>
            <person name="Pangilinan J."/>
            <person name="Riley R."/>
            <person name="Hundley H."/>
            <person name="Na H."/>
            <person name="Barry K."/>
            <person name="Grigoriev I.V."/>
            <person name="Stajich J.E."/>
            <person name="Kennedy P.G."/>
        </authorList>
    </citation>
    <scope>NUCLEOTIDE SEQUENCE</scope>
    <source>
        <strain evidence="12">FC423</strain>
    </source>
</reference>
<dbReference type="InterPro" id="IPR017441">
    <property type="entry name" value="Protein_kinase_ATP_BS"/>
</dbReference>
<dbReference type="InterPro" id="IPR002219">
    <property type="entry name" value="PKC_DAG/PE"/>
</dbReference>
<gene>
    <name evidence="12" type="ORF">F5147DRAFT_696670</name>
</gene>
<evidence type="ECO:0000256" key="10">
    <source>
        <dbReference type="SAM" id="MobiDB-lite"/>
    </source>
</evidence>
<dbReference type="PROSITE" id="PS00107">
    <property type="entry name" value="PROTEIN_KINASE_ATP"/>
    <property type="match status" value="1"/>
</dbReference>
<evidence type="ECO:0000256" key="6">
    <source>
        <dbReference type="ARBA" id="ARBA00022777"/>
    </source>
</evidence>
<dbReference type="InterPro" id="IPR046349">
    <property type="entry name" value="C1-like_sf"/>
</dbReference>
<keyword evidence="3" id="KW-0808">Transferase</keyword>
<evidence type="ECO:0000313" key="13">
    <source>
        <dbReference type="Proteomes" id="UP000823399"/>
    </source>
</evidence>
<dbReference type="CDD" id="cd00029">
    <property type="entry name" value="C1"/>
    <property type="match status" value="1"/>
</dbReference>
<feature type="region of interest" description="Disordered" evidence="10">
    <location>
        <begin position="410"/>
        <end position="437"/>
    </location>
</feature>
<evidence type="ECO:0000313" key="12">
    <source>
        <dbReference type="EMBL" id="KAG2107682.1"/>
    </source>
</evidence>
<dbReference type="SUPFAM" id="SSF56112">
    <property type="entry name" value="Protein kinase-like (PK-like)"/>
    <property type="match status" value="1"/>
</dbReference>
<protein>
    <submittedName>
        <fullName evidence="12">Kinase-like domain-containing protein</fullName>
    </submittedName>
</protein>
<feature type="compositionally biased region" description="Polar residues" evidence="10">
    <location>
        <begin position="353"/>
        <end position="372"/>
    </location>
</feature>
<evidence type="ECO:0000256" key="5">
    <source>
        <dbReference type="ARBA" id="ARBA00022741"/>
    </source>
</evidence>
<feature type="domain" description="Protein kinase" evidence="11">
    <location>
        <begin position="14"/>
        <end position="277"/>
    </location>
</feature>
<dbReference type="PROSITE" id="PS50011">
    <property type="entry name" value="PROTEIN_KINASE_DOM"/>
    <property type="match status" value="1"/>
</dbReference>
<proteinExistence type="inferred from homology"/>
<dbReference type="PANTHER" id="PTHR46485:SF5">
    <property type="entry name" value="CENTER DIVIDER, ISOFORM A"/>
    <property type="match status" value="1"/>
</dbReference>
<feature type="binding site" evidence="9">
    <location>
        <position position="41"/>
    </location>
    <ligand>
        <name>ATP</name>
        <dbReference type="ChEBI" id="CHEBI:30616"/>
    </ligand>
</feature>
<dbReference type="InterPro" id="IPR001245">
    <property type="entry name" value="Ser-Thr/Tyr_kinase_cat_dom"/>
</dbReference>
<evidence type="ECO:0000256" key="9">
    <source>
        <dbReference type="PROSITE-ProRule" id="PRU10141"/>
    </source>
</evidence>
<feature type="compositionally biased region" description="Polar residues" evidence="10">
    <location>
        <begin position="552"/>
        <end position="562"/>
    </location>
</feature>
<evidence type="ECO:0000256" key="2">
    <source>
        <dbReference type="ARBA" id="ARBA00022527"/>
    </source>
</evidence>
<feature type="region of interest" description="Disordered" evidence="10">
    <location>
        <begin position="546"/>
        <end position="576"/>
    </location>
</feature>
<evidence type="ECO:0000256" key="1">
    <source>
        <dbReference type="ARBA" id="ARBA00005843"/>
    </source>
</evidence>
<keyword evidence="5 9" id="KW-0547">Nucleotide-binding</keyword>
<dbReference type="InterPro" id="IPR000719">
    <property type="entry name" value="Prot_kinase_dom"/>
</dbReference>
<dbReference type="Proteomes" id="UP000823399">
    <property type="component" value="Unassembled WGS sequence"/>
</dbReference>
<keyword evidence="4" id="KW-0479">Metal-binding</keyword>
<dbReference type="Gene3D" id="1.10.510.10">
    <property type="entry name" value="Transferase(Phosphotransferase) domain 1"/>
    <property type="match status" value="1"/>
</dbReference>
<dbReference type="RefSeq" id="XP_041292413.1">
    <property type="nucleotide sequence ID" value="XM_041437456.1"/>
</dbReference>
<keyword evidence="6 12" id="KW-0418">Kinase</keyword>
<dbReference type="GO" id="GO:0004674">
    <property type="term" value="F:protein serine/threonine kinase activity"/>
    <property type="evidence" value="ECO:0007669"/>
    <property type="project" value="UniProtKB-KW"/>
</dbReference>
<evidence type="ECO:0000256" key="4">
    <source>
        <dbReference type="ARBA" id="ARBA00022723"/>
    </source>
</evidence>
<evidence type="ECO:0000256" key="7">
    <source>
        <dbReference type="ARBA" id="ARBA00022833"/>
    </source>
</evidence>
<keyword evidence="13" id="KW-1185">Reference proteome</keyword>
<dbReference type="PROSITE" id="PS00108">
    <property type="entry name" value="PROTEIN_KINASE_ST"/>
    <property type="match status" value="1"/>
</dbReference>
<dbReference type="SMART" id="SM00220">
    <property type="entry name" value="S_TKc"/>
    <property type="match status" value="1"/>
</dbReference>
<accession>A0A9P7F6P4</accession>
<dbReference type="InterPro" id="IPR050940">
    <property type="entry name" value="Actin_reg-Ser/Thr_kinase"/>
</dbReference>
<dbReference type="GeneID" id="64699715"/>
<dbReference type="Pfam" id="PF00130">
    <property type="entry name" value="C1_1"/>
    <property type="match status" value="1"/>
</dbReference>
<name>A0A9P7F6P4_9AGAM</name>
<dbReference type="SUPFAM" id="SSF57889">
    <property type="entry name" value="Cysteine-rich domain"/>
    <property type="match status" value="1"/>
</dbReference>
<keyword evidence="2" id="KW-0723">Serine/threonine-protein kinase</keyword>
<dbReference type="PRINTS" id="PR00109">
    <property type="entry name" value="TYRKINASE"/>
</dbReference>
<sequence length="576" mass="62983">MSDPFDVIPFEDIKGEWKKLGSGSFGNVYKGSYLGIDVAIKEVLPSSSYNVAKYFEREWRLMKEARHPNVVLYLGLSRAPPPDGRIFIISEYIENGNLRTYIFDKTKPFPWRLRVSFATDISRALAYLHARKCIHRDLKGENLLVTANGRLKITDFGFARIAARNEEESKRLTFCGTDSYMSPEILLGEEFDLPTDIFSLGIIFCEIAARRLADDRHFKRTGPMFGIDPEEVHRWASPGCPPAFLALAFDCLAQDPKARPTTRIILDRLGEIETEVLSRPDTEDFHVGSIRLMTGGRRPGAAPRIPSFGAGVGKDIRHNTASVKEDVLAALSSGEESSDEEPLGAMQGLDPNSDWSTAANGHSGDSTQPLLVSNSSTLSEYSAAADRAHVPTTTDDMPTSLSSIITIRPALDPNGTAEPTTPGSNTPTSSDSIMSAQSYQTAQSSIQCSTTATKGHSSIGSPPMLHRFTLLKPGIKRTSGSVSPTRHADGGWNPLELIFSSGLLVQKCDICSKRIGWKPVLQCDDCGLRAHVKCGEVAPRDRNIRSVIQPALHTSSPLSKGRSQPKRVSLPTSITR</sequence>
<dbReference type="OrthoDB" id="4062651at2759"/>
<comment type="caution">
    <text evidence="12">The sequence shown here is derived from an EMBL/GenBank/DDBJ whole genome shotgun (WGS) entry which is preliminary data.</text>
</comment>